<reference evidence="1" key="1">
    <citation type="submission" date="2016-02" db="EMBL/GenBank/DDBJ databases">
        <title>WGS assembly of Manihot esculenta.</title>
        <authorList>
            <person name="Bredeson J.V."/>
            <person name="Prochnik S.E."/>
            <person name="Lyons J.B."/>
            <person name="Schmutz J."/>
            <person name="Grimwood J."/>
            <person name="Vrebalov J."/>
            <person name="Bart R.S."/>
            <person name="Amuge T."/>
            <person name="Ferguson M.E."/>
            <person name="Green R."/>
            <person name="Putnam N."/>
            <person name="Stites J."/>
            <person name="Rounsley S."/>
            <person name="Rokhsar D.S."/>
        </authorList>
    </citation>
    <scope>NUCLEOTIDE SEQUENCE [LARGE SCALE GENOMIC DNA]</scope>
    <source>
        <tissue evidence="1">Leaf</tissue>
    </source>
</reference>
<dbReference type="EMBL" id="CM004399">
    <property type="protein sequence ID" value="OAY33344.1"/>
    <property type="molecule type" value="Genomic_DNA"/>
</dbReference>
<dbReference type="AlphaFoldDB" id="A0A2C9URA3"/>
<sequence>MNSKELPEEFDVELVVGEQWDCCLVHMDDERNVGLHICFSFLAYFLA</sequence>
<gene>
    <name evidence="1" type="ORF">MANES_13G088100</name>
</gene>
<accession>A0A2C9URA3</accession>
<name>A0A2C9URA3_MANES</name>
<protein>
    <submittedName>
        <fullName evidence="1">Uncharacterized protein</fullName>
    </submittedName>
</protein>
<proteinExistence type="predicted"/>
<evidence type="ECO:0000313" key="1">
    <source>
        <dbReference type="EMBL" id="OAY33344.1"/>
    </source>
</evidence>
<organism evidence="1">
    <name type="scientific">Manihot esculenta</name>
    <name type="common">Cassava</name>
    <name type="synonym">Jatropha manihot</name>
    <dbReference type="NCBI Taxonomy" id="3983"/>
    <lineage>
        <taxon>Eukaryota</taxon>
        <taxon>Viridiplantae</taxon>
        <taxon>Streptophyta</taxon>
        <taxon>Embryophyta</taxon>
        <taxon>Tracheophyta</taxon>
        <taxon>Spermatophyta</taxon>
        <taxon>Magnoliopsida</taxon>
        <taxon>eudicotyledons</taxon>
        <taxon>Gunneridae</taxon>
        <taxon>Pentapetalae</taxon>
        <taxon>rosids</taxon>
        <taxon>fabids</taxon>
        <taxon>Malpighiales</taxon>
        <taxon>Euphorbiaceae</taxon>
        <taxon>Crotonoideae</taxon>
        <taxon>Manihoteae</taxon>
        <taxon>Manihot</taxon>
    </lineage>
</organism>